<feature type="non-terminal residue" evidence="2">
    <location>
        <position position="1"/>
    </location>
</feature>
<keyword evidence="1" id="KW-0472">Membrane</keyword>
<feature type="transmembrane region" description="Helical" evidence="1">
    <location>
        <begin position="26"/>
        <end position="45"/>
    </location>
</feature>
<evidence type="ECO:0000313" key="2">
    <source>
        <dbReference type="EMBL" id="PKQ26620.1"/>
    </source>
</evidence>
<comment type="caution">
    <text evidence="2">The sequence shown here is derived from an EMBL/GenBank/DDBJ whole genome shotgun (WGS) entry which is preliminary data.</text>
</comment>
<accession>A0A2N3G1J9</accession>
<organism evidence="2 3">
    <name type="scientific">Candidatus Anoxymicrobium japonicum</name>
    <dbReference type="NCBI Taxonomy" id="2013648"/>
    <lineage>
        <taxon>Bacteria</taxon>
        <taxon>Bacillati</taxon>
        <taxon>Actinomycetota</taxon>
        <taxon>Candidatus Geothermincolia</taxon>
        <taxon>Candidatus Geothermincolales</taxon>
        <taxon>Candidatus Anoxymicrobiaceae</taxon>
        <taxon>Candidatus Anoxymicrobium</taxon>
    </lineage>
</organism>
<dbReference type="InterPro" id="IPR007352">
    <property type="entry name" value="DUF420"/>
</dbReference>
<dbReference type="PANTHER" id="PTHR37692">
    <property type="entry name" value="HYPOTHETICAL MEMBRANE SPANNING PROTEIN"/>
    <property type="match status" value="1"/>
</dbReference>
<dbReference type="Proteomes" id="UP000233654">
    <property type="component" value="Unassembled WGS sequence"/>
</dbReference>
<name>A0A2N3G1J9_9ACTN</name>
<dbReference type="Pfam" id="PF04238">
    <property type="entry name" value="DUF420"/>
    <property type="match status" value="1"/>
</dbReference>
<evidence type="ECO:0000313" key="3">
    <source>
        <dbReference type="Proteomes" id="UP000233654"/>
    </source>
</evidence>
<dbReference type="AlphaFoldDB" id="A0A2N3G1J9"/>
<keyword evidence="1" id="KW-1133">Transmembrane helix</keyword>
<dbReference type="PANTHER" id="PTHR37692:SF1">
    <property type="entry name" value="DUF420 DOMAIN-CONTAINING PROTEIN"/>
    <property type="match status" value="1"/>
</dbReference>
<proteinExistence type="predicted"/>
<dbReference type="EMBL" id="PHEX01000127">
    <property type="protein sequence ID" value="PKQ26620.1"/>
    <property type="molecule type" value="Genomic_DNA"/>
</dbReference>
<reference evidence="2 3" key="1">
    <citation type="journal article" date="2017" name="ISME J.">
        <title>Potential for microbial H2 and metal transformations associated with novel bacteria and archaea in deep terrestrial subsurface sediments.</title>
        <authorList>
            <person name="Hernsdorf A.W."/>
            <person name="Amano Y."/>
            <person name="Miyakawa K."/>
            <person name="Ise K."/>
            <person name="Suzuki Y."/>
            <person name="Anantharaman K."/>
            <person name="Probst A."/>
            <person name="Burstein D."/>
            <person name="Thomas B.C."/>
            <person name="Banfield J.F."/>
        </authorList>
    </citation>
    <scope>NUCLEOTIDE SEQUENCE [LARGE SCALE GENOMIC DNA]</scope>
    <source>
        <strain evidence="2">HGW-Actinobacteria-3</strain>
    </source>
</reference>
<evidence type="ECO:0000256" key="1">
    <source>
        <dbReference type="SAM" id="Phobius"/>
    </source>
</evidence>
<gene>
    <name evidence="2" type="ORF">CVT63_08390</name>
</gene>
<keyword evidence="1" id="KW-0812">Transmembrane</keyword>
<sequence>ILTTVGFGLRRIDTRHRAWARWTWPLWMYVSVSGVVVYLLLYQLYND</sequence>
<protein>
    <submittedName>
        <fullName evidence="2">DUF420 domain-containing protein</fullName>
    </submittedName>
</protein>